<keyword evidence="5" id="KW-0862">Zinc</keyword>
<dbReference type="AlphaFoldDB" id="W6UPY9"/>
<feature type="domain" description="Pep3/Vps18 RING C-terminal" evidence="8">
    <location>
        <begin position="987"/>
        <end position="1067"/>
    </location>
</feature>
<dbReference type="GeneID" id="36337068"/>
<gene>
    <name evidence="9" type="ORF">EGR_01353</name>
</gene>
<evidence type="ECO:0000256" key="2">
    <source>
        <dbReference type="ARBA" id="ARBA00017338"/>
    </source>
</evidence>
<dbReference type="GO" id="GO:0030897">
    <property type="term" value="C:HOPS complex"/>
    <property type="evidence" value="ECO:0007669"/>
    <property type="project" value="TreeGrafter"/>
</dbReference>
<dbReference type="Gene3D" id="3.30.40.10">
    <property type="entry name" value="Zinc/RING finger domain, C3HC4 (zinc finger)"/>
    <property type="match status" value="1"/>
</dbReference>
<dbReference type="Proteomes" id="UP000019149">
    <property type="component" value="Unassembled WGS sequence"/>
</dbReference>
<dbReference type="STRING" id="6210.W6UPY9"/>
<organism evidence="9 10">
    <name type="scientific">Echinococcus granulosus</name>
    <name type="common">Hydatid tapeworm</name>
    <dbReference type="NCBI Taxonomy" id="6210"/>
    <lineage>
        <taxon>Eukaryota</taxon>
        <taxon>Metazoa</taxon>
        <taxon>Spiralia</taxon>
        <taxon>Lophotrochozoa</taxon>
        <taxon>Platyhelminthes</taxon>
        <taxon>Cestoda</taxon>
        <taxon>Eucestoda</taxon>
        <taxon>Cyclophyllidea</taxon>
        <taxon>Taeniidae</taxon>
        <taxon>Echinococcus</taxon>
        <taxon>Echinococcus granulosus group</taxon>
    </lineage>
</organism>
<comment type="subcellular location">
    <subcellularLocation>
        <location evidence="1">Late endosome membrane</location>
        <topology evidence="1">Peripheral membrane protein</topology>
        <orientation evidence="1">Cytoplasmic side</orientation>
    </subcellularLocation>
</comment>
<dbReference type="GO" id="GO:0031902">
    <property type="term" value="C:late endosome membrane"/>
    <property type="evidence" value="ECO:0007669"/>
    <property type="project" value="UniProtKB-SubCell"/>
</dbReference>
<evidence type="ECO:0000259" key="7">
    <source>
        <dbReference type="Pfam" id="PF05131"/>
    </source>
</evidence>
<dbReference type="Pfam" id="PF26148">
    <property type="entry name" value="VPS18_RING_C"/>
    <property type="match status" value="1"/>
</dbReference>
<dbReference type="PANTHER" id="PTHR23323:SF26">
    <property type="entry name" value="VACUOLAR PROTEIN SORTING-ASSOCIATED PROTEIN 18 HOMOLOG"/>
    <property type="match status" value="1"/>
</dbReference>
<dbReference type="GO" id="GO:0007040">
    <property type="term" value="P:lysosome organization"/>
    <property type="evidence" value="ECO:0007669"/>
    <property type="project" value="TreeGrafter"/>
</dbReference>
<sequence>MAARRVLESADFFSKDSIFGFQTLSWFKPLAHITHVVVCCNLVFAATTSNKLVIARVLDRSYVTEIEITSHSDDRVHNLFVDPHGCHIIISMQSGVNLYTTRKCKKLKQVQKAKDLLIDSVAWNQFNESDTTTQEILIGTNEGIIFEAMLSSSEEFLGSLSCTVLWKELIRLDQSITGLVVIRYPPGSALVPAGELQLCAVLASTPGRLYQFFGRMQSSDLGSACRYISATALREGYIPGFYAPVFAPYSQNLSGAKFIEFPVSYGYSDLKVFHKKGEEVPSQFAWMTASGIYFCQLDPTRLIDSEVISSASDLMTPLRISLASHAKLIPYPTMAGELASLPLCISLMEFHVVIAYADRVKAVNLLDDQPVFSQSIRDVLGGTQLSGVCRDPEEDRLWLYSSTALCQLTVDREDWRIWRIHLDRQEFKEARKYCKTSEQLDVIVSQEAEFYFAHGEYVKSAELFAETSTPFEEIALRFSQITALSAANYGDTEGGNVAAAIALTEDYEVIDEQEGRSDGEEVEDSRIPTNTASSFGMTFRLLTSCTPLKVFLRTKLKLLEGETNDRLMTVIALWLIELLLGEIGLLEDKCAKPDAPSVRYEELASVRNEFRLLVTSSKVSKILSKCKDVIYSLLSSHGNSDDFVFFAKTNGDYDRLIDHYMSRGAYAEALFVFTTHPSCAAKLYQYSAQLAPCEPKMLVDAWISAGRRLCPCFVPFNCTYYAGISVACFCCRLLSSLLLLLPGEAIRYLEFALDQLQCQEQAIHHQLIHLYASLPDSTADTRLLTYLKKYTPSNLCGVFVEVLGGLGTTDNMSKTLSSAYTTLEPGLPYDPGFAIRTSMEKGCLRSTVFLLQSLGLFGQAIEEALSKNDIALAKEIVKSNILGIDAQRALWLRIARHVVTDQSSPQEATALLQESSLLRLEDVFPLFPDFVTIDEFREVICESLDAYNSQIEQLKVEMRSTVESTNEIRTQLHEYKSHYEIIPENARCSHCLHSISLRTFYVFPCGHFFHTDCLLNLVRPLLTPGDAGRLAELCTKAETDAAVIQSFRSQFDELVAADCALCGKVAIDSVSRLYFSDAKEYESEQKIWLTS</sequence>
<keyword evidence="6" id="KW-0472">Membrane</keyword>
<dbReference type="OrthoDB" id="1845386at2759"/>
<keyword evidence="4" id="KW-0863">Zinc-finger</keyword>
<dbReference type="PANTHER" id="PTHR23323">
    <property type="entry name" value="VACUOLAR PROTEIN SORTING-ASSOCIATED PROTEIN"/>
    <property type="match status" value="1"/>
</dbReference>
<dbReference type="RefSeq" id="XP_024354926.1">
    <property type="nucleotide sequence ID" value="XM_024490602.1"/>
</dbReference>
<feature type="domain" description="Pep3/Vps18 beta-propeller" evidence="7">
    <location>
        <begin position="28"/>
        <end position="409"/>
    </location>
</feature>
<dbReference type="GO" id="GO:0007032">
    <property type="term" value="P:endosome organization"/>
    <property type="evidence" value="ECO:0007669"/>
    <property type="project" value="TreeGrafter"/>
</dbReference>
<dbReference type="GO" id="GO:0008333">
    <property type="term" value="P:endosome to lysosome transport"/>
    <property type="evidence" value="ECO:0007669"/>
    <property type="project" value="TreeGrafter"/>
</dbReference>
<dbReference type="InterPro" id="IPR013083">
    <property type="entry name" value="Znf_RING/FYVE/PHD"/>
</dbReference>
<dbReference type="KEGG" id="egl:EGR_01353"/>
<reference evidence="9 10" key="1">
    <citation type="journal article" date="2013" name="Nat. Genet.">
        <title>The genome of the hydatid tapeworm Echinococcus granulosus.</title>
        <authorList>
            <person name="Zheng H."/>
            <person name="Zhang W."/>
            <person name="Zhang L."/>
            <person name="Zhang Z."/>
            <person name="Li J."/>
            <person name="Lu G."/>
            <person name="Zhu Y."/>
            <person name="Wang Y."/>
            <person name="Huang Y."/>
            <person name="Liu J."/>
            <person name="Kang H."/>
            <person name="Chen J."/>
            <person name="Wang L."/>
            <person name="Chen A."/>
            <person name="Yu S."/>
            <person name="Gao Z."/>
            <person name="Jin L."/>
            <person name="Gu W."/>
            <person name="Wang Z."/>
            <person name="Zhao L."/>
            <person name="Shi B."/>
            <person name="Wen H."/>
            <person name="Lin R."/>
            <person name="Jones M.K."/>
            <person name="Brejova B."/>
            <person name="Vinar T."/>
            <person name="Zhao G."/>
            <person name="McManus D.P."/>
            <person name="Chen Z."/>
            <person name="Zhou Y."/>
            <person name="Wang S."/>
        </authorList>
    </citation>
    <scope>NUCLEOTIDE SEQUENCE [LARGE SCALE GENOMIC DNA]</scope>
</reference>
<evidence type="ECO:0000313" key="10">
    <source>
        <dbReference type="Proteomes" id="UP000019149"/>
    </source>
</evidence>
<dbReference type="InterPro" id="IPR058919">
    <property type="entry name" value="Pep3/Vps18_RING_C"/>
</dbReference>
<keyword evidence="10" id="KW-1185">Reference proteome</keyword>
<evidence type="ECO:0000256" key="3">
    <source>
        <dbReference type="ARBA" id="ARBA00022723"/>
    </source>
</evidence>
<dbReference type="SUPFAM" id="SSF57850">
    <property type="entry name" value="RING/U-box"/>
    <property type="match status" value="1"/>
</dbReference>
<evidence type="ECO:0000259" key="8">
    <source>
        <dbReference type="Pfam" id="PF26148"/>
    </source>
</evidence>
<dbReference type="EMBL" id="APAU02000005">
    <property type="protein sequence ID" value="EUB63730.1"/>
    <property type="molecule type" value="Genomic_DNA"/>
</dbReference>
<evidence type="ECO:0000256" key="1">
    <source>
        <dbReference type="ARBA" id="ARBA00004492"/>
    </source>
</evidence>
<dbReference type="Pfam" id="PF05131">
    <property type="entry name" value="Pep3_Vps18"/>
    <property type="match status" value="1"/>
</dbReference>
<dbReference type="InterPro" id="IPR007810">
    <property type="entry name" value="Pep3/Vps18_beta-prop"/>
</dbReference>
<keyword evidence="3" id="KW-0479">Metal-binding</keyword>
<dbReference type="GO" id="GO:0030674">
    <property type="term" value="F:protein-macromolecule adaptor activity"/>
    <property type="evidence" value="ECO:0007669"/>
    <property type="project" value="TreeGrafter"/>
</dbReference>
<evidence type="ECO:0000256" key="6">
    <source>
        <dbReference type="ARBA" id="ARBA00023136"/>
    </source>
</evidence>
<dbReference type="GO" id="GO:0008270">
    <property type="term" value="F:zinc ion binding"/>
    <property type="evidence" value="ECO:0007669"/>
    <property type="project" value="UniProtKB-KW"/>
</dbReference>
<name>W6UPY9_ECHGR</name>
<comment type="caution">
    <text evidence="9">The sequence shown here is derived from an EMBL/GenBank/DDBJ whole genome shotgun (WGS) entry which is preliminary data.</text>
</comment>
<dbReference type="CTD" id="36337068"/>
<protein>
    <recommendedName>
        <fullName evidence="2">Vacuolar protein sorting-associated protein 18 homolog</fullName>
    </recommendedName>
</protein>
<dbReference type="OMA" id="WIQREKW"/>
<dbReference type="GO" id="GO:0048284">
    <property type="term" value="P:organelle fusion"/>
    <property type="evidence" value="ECO:0007669"/>
    <property type="project" value="TreeGrafter"/>
</dbReference>
<evidence type="ECO:0000256" key="4">
    <source>
        <dbReference type="ARBA" id="ARBA00022771"/>
    </source>
</evidence>
<evidence type="ECO:0000256" key="5">
    <source>
        <dbReference type="ARBA" id="ARBA00022833"/>
    </source>
</evidence>
<evidence type="ECO:0000313" key="9">
    <source>
        <dbReference type="EMBL" id="EUB63730.1"/>
    </source>
</evidence>
<dbReference type="GO" id="GO:0006904">
    <property type="term" value="P:vesicle docking involved in exocytosis"/>
    <property type="evidence" value="ECO:0007669"/>
    <property type="project" value="TreeGrafter"/>
</dbReference>
<proteinExistence type="predicted"/>
<accession>W6UPY9</accession>